<protein>
    <submittedName>
        <fullName evidence="3">Protein RD3-like</fullName>
    </submittedName>
</protein>
<proteinExistence type="predicted"/>
<keyword evidence="2" id="KW-1185">Reference proteome</keyword>
<name>A0A158R3J1_NIPBR</name>
<organism evidence="3">
    <name type="scientific">Nippostrongylus brasiliensis</name>
    <name type="common">Rat hookworm</name>
    <dbReference type="NCBI Taxonomy" id="27835"/>
    <lineage>
        <taxon>Eukaryota</taxon>
        <taxon>Metazoa</taxon>
        <taxon>Ecdysozoa</taxon>
        <taxon>Nematoda</taxon>
        <taxon>Chromadorea</taxon>
        <taxon>Rhabditida</taxon>
        <taxon>Rhabditina</taxon>
        <taxon>Rhabditomorpha</taxon>
        <taxon>Strongyloidea</taxon>
        <taxon>Heligmosomidae</taxon>
        <taxon>Nippostrongylus</taxon>
    </lineage>
</organism>
<sequence>MDCTASLEQITSSSLDLPLPPNLGQEQVQLPQASAELLAQMPAKSVIQDDIRSGNGRFQLVLYTDTGGGTGNMTRHRCPIGLSYRSSAHGSSTETVEAGQQSSFESTVSGLQRITEQRPTLSLTINSESSSSAQLISQTSGEVSIGDVDREVLTDSIVKCCALDLIDPDIFSALQTNLRFCMEDLKNELSRTSQGVCLAVESLSYYNREFRVVHGSRISHDWKWRSNILGVFKVRDNQTTAEIVNGVVLHSVLSSCSVPILPSMALVDQIVKTFLESDVRLPFPFQCCGDDIFHFYPLLRDFNFHFQNIEDIIQSKFQGLQMSFANLNAEHLRELEEFLGPFQETYESLAQEQPNFHKVLPEWYALMHECHPSSEEISPLLRELRTKASELLVREQSTTIMVEHRIAAILNPRHNRKLNLIF</sequence>
<evidence type="ECO:0000313" key="3">
    <source>
        <dbReference type="WBParaSite" id="NBR_0001841701-mRNA-1"/>
    </source>
</evidence>
<reference evidence="3" key="1">
    <citation type="submission" date="2016-04" db="UniProtKB">
        <authorList>
            <consortium name="WormBaseParasite"/>
        </authorList>
    </citation>
    <scope>IDENTIFICATION</scope>
</reference>
<accession>A0A158R3J1</accession>
<dbReference type="Proteomes" id="UP000271162">
    <property type="component" value="Unassembled WGS sequence"/>
</dbReference>
<reference evidence="1 2" key="2">
    <citation type="submission" date="2018-11" db="EMBL/GenBank/DDBJ databases">
        <authorList>
            <consortium name="Pathogen Informatics"/>
        </authorList>
    </citation>
    <scope>NUCLEOTIDE SEQUENCE [LARGE SCALE GENOMIC DNA]</scope>
</reference>
<dbReference type="AlphaFoldDB" id="A0A158R3J1"/>
<evidence type="ECO:0000313" key="1">
    <source>
        <dbReference type="EMBL" id="VDL82143.1"/>
    </source>
</evidence>
<dbReference type="STRING" id="27835.A0A158R3J1"/>
<gene>
    <name evidence="1" type="ORF">NBR_LOCUS18418</name>
</gene>
<dbReference type="EMBL" id="UYSL01023396">
    <property type="protein sequence ID" value="VDL82143.1"/>
    <property type="molecule type" value="Genomic_DNA"/>
</dbReference>
<dbReference type="WBParaSite" id="NBR_0001841701-mRNA-1">
    <property type="protein sequence ID" value="NBR_0001841701-mRNA-1"/>
    <property type="gene ID" value="NBR_0001841701"/>
</dbReference>
<evidence type="ECO:0000313" key="2">
    <source>
        <dbReference type="Proteomes" id="UP000271162"/>
    </source>
</evidence>